<sequence>MKKAILTSFLILLCMTAAIPAQAEEKPVKEEVIYSIMVDRYNNGDQTIDSQVDLEDPTAYQGGDIQGIINKLDEIKANGFTTITLSPIMANAKGGFHGYWIEDFFKVDEQFGTLDDLKKLVSEAHDRNIKVVLEFVTNYIAKTNPIADDPTKADWTKPTTVRDTRWLDDTVTLNQADPEVREMLFKASSFWLEKGNVDGFKLHAIDQSSPAFLTDLVNHIKSVKPDAYILGDVLNNNQLDKEYLDLGIPLIEQTALQQSIVNVLTNVGTPVSNIYETWEKSGKREGLVYVDNAYTDRFTRKVVEGHLNPETTWKLALAYLYTTPGTPMIFQGTEIPMDGDTTEEILKMVQFNQGNDKIKDFLEKISAIRTQFPVLSYGDFSLVDSNGAMSVFKRTYQDKTMFIAFNNDTETKSVSVKDVPEGMQLSGLLGDNIVRKDDNGEYKLALDRETVEIYTVEENKGLNWLFIGMVVGIFAIFVIAIVILSNKQRKRERKSL</sequence>
<keyword evidence="7" id="KW-0456">Lyase</keyword>
<dbReference type="OrthoDB" id="9805159at2"/>
<evidence type="ECO:0000256" key="2">
    <source>
        <dbReference type="ARBA" id="ARBA00022723"/>
    </source>
</evidence>
<dbReference type="EMBL" id="CP022315">
    <property type="protein sequence ID" value="ASK60823.1"/>
    <property type="molecule type" value="Genomic_DNA"/>
</dbReference>
<feature type="signal peptide" evidence="5">
    <location>
        <begin position="1"/>
        <end position="23"/>
    </location>
</feature>
<feature type="domain" description="Glycosyl hydrolase family 13 catalytic" evidence="6">
    <location>
        <begin position="35"/>
        <end position="369"/>
    </location>
</feature>
<dbReference type="KEGG" id="vil:CFK37_00680"/>
<reference evidence="7 8" key="1">
    <citation type="submission" date="2017-07" db="EMBL/GenBank/DDBJ databases">
        <title>Virgibacillus sp. LM2416.</title>
        <authorList>
            <person name="Tak E.J."/>
            <person name="Bae J.-W."/>
        </authorList>
    </citation>
    <scope>NUCLEOTIDE SEQUENCE [LARGE SCALE GENOMIC DNA]</scope>
    <source>
        <strain evidence="7 8">LM2416</strain>
    </source>
</reference>
<dbReference type="InterPro" id="IPR054174">
    <property type="entry name" value="Alpha-amylase-like_C"/>
</dbReference>
<evidence type="ECO:0000256" key="3">
    <source>
        <dbReference type="ARBA" id="ARBA00022729"/>
    </source>
</evidence>
<feature type="transmembrane region" description="Helical" evidence="4">
    <location>
        <begin position="464"/>
        <end position="484"/>
    </location>
</feature>
<name>A0A220TYT1_9BACI</name>
<keyword evidence="4" id="KW-1133">Transmembrane helix</keyword>
<evidence type="ECO:0000259" key="6">
    <source>
        <dbReference type="SMART" id="SM00642"/>
    </source>
</evidence>
<dbReference type="GO" id="GO:0005975">
    <property type="term" value="P:carbohydrate metabolic process"/>
    <property type="evidence" value="ECO:0007669"/>
    <property type="project" value="InterPro"/>
</dbReference>
<dbReference type="GO" id="GO:0016829">
    <property type="term" value="F:lyase activity"/>
    <property type="evidence" value="ECO:0007669"/>
    <property type="project" value="UniProtKB-KW"/>
</dbReference>
<keyword evidence="4" id="KW-0812">Transmembrane</keyword>
<dbReference type="InterPro" id="IPR006047">
    <property type="entry name" value="GH13_cat_dom"/>
</dbReference>
<keyword evidence="8" id="KW-1185">Reference proteome</keyword>
<evidence type="ECO:0000256" key="1">
    <source>
        <dbReference type="ARBA" id="ARBA00001913"/>
    </source>
</evidence>
<gene>
    <name evidence="7" type="ORF">CFK37_00680</name>
</gene>
<proteinExistence type="predicted"/>
<evidence type="ECO:0000313" key="8">
    <source>
        <dbReference type="Proteomes" id="UP000198312"/>
    </source>
</evidence>
<accession>A0A220TYT1</accession>
<dbReference type="SMART" id="SM00642">
    <property type="entry name" value="Aamy"/>
    <property type="match status" value="1"/>
</dbReference>
<dbReference type="GO" id="GO:0046872">
    <property type="term" value="F:metal ion binding"/>
    <property type="evidence" value="ECO:0007669"/>
    <property type="project" value="UniProtKB-KW"/>
</dbReference>
<dbReference type="SUPFAM" id="SSF51011">
    <property type="entry name" value="Glycosyl hydrolase domain"/>
    <property type="match status" value="1"/>
</dbReference>
<evidence type="ECO:0000313" key="7">
    <source>
        <dbReference type="EMBL" id="ASK60823.1"/>
    </source>
</evidence>
<organism evidence="7 8">
    <name type="scientific">Virgibacillus phasianinus</name>
    <dbReference type="NCBI Taxonomy" id="2017483"/>
    <lineage>
        <taxon>Bacteria</taxon>
        <taxon>Bacillati</taxon>
        <taxon>Bacillota</taxon>
        <taxon>Bacilli</taxon>
        <taxon>Bacillales</taxon>
        <taxon>Bacillaceae</taxon>
        <taxon>Virgibacillus</taxon>
    </lineage>
</organism>
<dbReference type="Pfam" id="PF22026">
    <property type="entry name" value="Alpha-amylase_C_2"/>
    <property type="match status" value="1"/>
</dbReference>
<keyword evidence="4" id="KW-0472">Membrane</keyword>
<dbReference type="SUPFAM" id="SSF51445">
    <property type="entry name" value="(Trans)glycosidases"/>
    <property type="match status" value="1"/>
</dbReference>
<dbReference type="InterPro" id="IPR013780">
    <property type="entry name" value="Glyco_hydro_b"/>
</dbReference>
<dbReference type="Gene3D" id="3.20.20.80">
    <property type="entry name" value="Glycosidases"/>
    <property type="match status" value="1"/>
</dbReference>
<protein>
    <submittedName>
        <fullName evidence="7">Alpha-amlyase</fullName>
    </submittedName>
</protein>
<feature type="chain" id="PRO_5013030432" evidence="5">
    <location>
        <begin position="24"/>
        <end position="496"/>
    </location>
</feature>
<evidence type="ECO:0000256" key="5">
    <source>
        <dbReference type="SAM" id="SignalP"/>
    </source>
</evidence>
<dbReference type="PANTHER" id="PTHR10357:SF215">
    <property type="entry name" value="ALPHA-AMYLASE 1"/>
    <property type="match status" value="1"/>
</dbReference>
<dbReference type="InterPro" id="IPR017853">
    <property type="entry name" value="GH"/>
</dbReference>
<dbReference type="Gene3D" id="2.60.40.1180">
    <property type="entry name" value="Golgi alpha-mannosidase II"/>
    <property type="match status" value="1"/>
</dbReference>
<dbReference type="Pfam" id="PF00128">
    <property type="entry name" value="Alpha-amylase"/>
    <property type="match status" value="1"/>
</dbReference>
<keyword evidence="3 5" id="KW-0732">Signal</keyword>
<comment type="cofactor">
    <cofactor evidence="1">
        <name>Ca(2+)</name>
        <dbReference type="ChEBI" id="CHEBI:29108"/>
    </cofactor>
</comment>
<dbReference type="RefSeq" id="WP_089060100.1">
    <property type="nucleotide sequence ID" value="NZ_CP022315.1"/>
</dbReference>
<dbReference type="PANTHER" id="PTHR10357">
    <property type="entry name" value="ALPHA-AMYLASE FAMILY MEMBER"/>
    <property type="match status" value="1"/>
</dbReference>
<evidence type="ECO:0000256" key="4">
    <source>
        <dbReference type="SAM" id="Phobius"/>
    </source>
</evidence>
<keyword evidence="2" id="KW-0479">Metal-binding</keyword>
<dbReference type="Proteomes" id="UP000198312">
    <property type="component" value="Chromosome"/>
</dbReference>
<dbReference type="AlphaFoldDB" id="A0A220TYT1"/>